<name>A0A1N6DYT1_9FLAO</name>
<protein>
    <submittedName>
        <fullName evidence="10">Alkylated DNA repair dioxygenase AlkB</fullName>
    </submittedName>
</protein>
<comment type="cofactor">
    <cofactor evidence="1">
        <name>Fe(2+)</name>
        <dbReference type="ChEBI" id="CHEBI:29033"/>
    </cofactor>
</comment>
<dbReference type="InterPro" id="IPR027450">
    <property type="entry name" value="AlkB-like"/>
</dbReference>
<dbReference type="AlphaFoldDB" id="A0A1N6DYT1"/>
<keyword evidence="5 10" id="KW-0223">Dioxygenase</keyword>
<evidence type="ECO:0000256" key="4">
    <source>
        <dbReference type="ARBA" id="ARBA00022842"/>
    </source>
</evidence>
<keyword evidence="3" id="KW-0227">DNA damage</keyword>
<proteinExistence type="predicted"/>
<dbReference type="PROSITE" id="PS51471">
    <property type="entry name" value="FE2OG_OXY"/>
    <property type="match status" value="1"/>
</dbReference>
<reference evidence="11" key="1">
    <citation type="submission" date="2016-11" db="EMBL/GenBank/DDBJ databases">
        <authorList>
            <person name="Varghese N."/>
            <person name="Submissions S."/>
        </authorList>
    </citation>
    <scope>NUCLEOTIDE SEQUENCE [LARGE SCALE GENOMIC DNA]</scope>
    <source>
        <strain evidence="11">DSM 27623</strain>
    </source>
</reference>
<dbReference type="SUPFAM" id="SSF51197">
    <property type="entry name" value="Clavaminate synthase-like"/>
    <property type="match status" value="1"/>
</dbReference>
<evidence type="ECO:0000256" key="3">
    <source>
        <dbReference type="ARBA" id="ARBA00022763"/>
    </source>
</evidence>
<feature type="domain" description="Fe2OG dioxygenase" evidence="9">
    <location>
        <begin position="113"/>
        <end position="211"/>
    </location>
</feature>
<accession>A0A1N6DYT1</accession>
<dbReference type="STRING" id="1416779.SAMN05444409_0160"/>
<evidence type="ECO:0000256" key="7">
    <source>
        <dbReference type="ARBA" id="ARBA00023004"/>
    </source>
</evidence>
<evidence type="ECO:0000256" key="5">
    <source>
        <dbReference type="ARBA" id="ARBA00022964"/>
    </source>
</evidence>
<dbReference type="RefSeq" id="WP_245798996.1">
    <property type="nucleotide sequence ID" value="NZ_FSRK01000001.1"/>
</dbReference>
<keyword evidence="2" id="KW-0479">Metal-binding</keyword>
<evidence type="ECO:0000256" key="1">
    <source>
        <dbReference type="ARBA" id="ARBA00001954"/>
    </source>
</evidence>
<dbReference type="Gene3D" id="2.60.120.590">
    <property type="entry name" value="Alpha-ketoglutarate-dependent dioxygenase AlkB-like"/>
    <property type="match status" value="1"/>
</dbReference>
<dbReference type="GO" id="GO:0140097">
    <property type="term" value="F:catalytic activity, acting on DNA"/>
    <property type="evidence" value="ECO:0007669"/>
    <property type="project" value="UniProtKB-ARBA"/>
</dbReference>
<evidence type="ECO:0000313" key="11">
    <source>
        <dbReference type="Proteomes" id="UP000185207"/>
    </source>
</evidence>
<dbReference type="Proteomes" id="UP000185207">
    <property type="component" value="Unassembled WGS sequence"/>
</dbReference>
<dbReference type="PANTHER" id="PTHR31212:SF4">
    <property type="entry name" value="ALPHA-KETOGLUTARATE-DEPENDENT DIOXYGENASE ALKB HOMOLOG 3"/>
    <property type="match status" value="1"/>
</dbReference>
<evidence type="ECO:0000313" key="10">
    <source>
        <dbReference type="EMBL" id="SIN75946.1"/>
    </source>
</evidence>
<organism evidence="10 11">
    <name type="scientific">Epilithonimonas zeae</name>
    <dbReference type="NCBI Taxonomy" id="1416779"/>
    <lineage>
        <taxon>Bacteria</taxon>
        <taxon>Pseudomonadati</taxon>
        <taxon>Bacteroidota</taxon>
        <taxon>Flavobacteriia</taxon>
        <taxon>Flavobacteriales</taxon>
        <taxon>Weeksellaceae</taxon>
        <taxon>Chryseobacterium group</taxon>
        <taxon>Epilithonimonas</taxon>
    </lineage>
</organism>
<dbReference type="GO" id="GO:0006307">
    <property type="term" value="P:DNA alkylation repair"/>
    <property type="evidence" value="ECO:0007669"/>
    <property type="project" value="InterPro"/>
</dbReference>
<keyword evidence="4" id="KW-0460">Magnesium</keyword>
<dbReference type="InterPro" id="IPR032854">
    <property type="entry name" value="ALKBH3"/>
</dbReference>
<keyword evidence="7" id="KW-0408">Iron</keyword>
<keyword evidence="8" id="KW-0234">DNA repair</keyword>
<dbReference type="GO" id="GO:0016705">
    <property type="term" value="F:oxidoreductase activity, acting on paired donors, with incorporation or reduction of molecular oxygen"/>
    <property type="evidence" value="ECO:0007669"/>
    <property type="project" value="UniProtKB-ARBA"/>
</dbReference>
<evidence type="ECO:0000259" key="9">
    <source>
        <dbReference type="PROSITE" id="PS51471"/>
    </source>
</evidence>
<evidence type="ECO:0000256" key="2">
    <source>
        <dbReference type="ARBA" id="ARBA00022723"/>
    </source>
</evidence>
<evidence type="ECO:0000256" key="6">
    <source>
        <dbReference type="ARBA" id="ARBA00023002"/>
    </source>
</evidence>
<sequence>MQNNFRTYNTDMQLSLFDAGEYYQFPTELLDYTEHFLSEERATEIEKNLIKNVPWKQSTQKIFDKEVLTPRLTAWYGDDEKSYHLGGNEFSVNAWTPELLGLKYKIQKLTGHQFNSVLLNFYRDGNDSVAWHRDKESELGNRPVIASVSFGQVRNFDFRKKDNHQNKYSLPLQHGSLLIMKGDLQTHWEHRIAKSNRPMRPRINLTFRQIREL</sequence>
<dbReference type="InterPro" id="IPR005123">
    <property type="entry name" value="Oxoglu/Fe-dep_dioxygenase_dom"/>
</dbReference>
<dbReference type="EMBL" id="FSRK01000001">
    <property type="protein sequence ID" value="SIN75946.1"/>
    <property type="molecule type" value="Genomic_DNA"/>
</dbReference>
<dbReference type="GO" id="GO:0046872">
    <property type="term" value="F:metal ion binding"/>
    <property type="evidence" value="ECO:0007669"/>
    <property type="project" value="UniProtKB-KW"/>
</dbReference>
<dbReference type="InterPro" id="IPR037151">
    <property type="entry name" value="AlkB-like_sf"/>
</dbReference>
<keyword evidence="6" id="KW-0560">Oxidoreductase</keyword>
<dbReference type="GO" id="GO:0051213">
    <property type="term" value="F:dioxygenase activity"/>
    <property type="evidence" value="ECO:0007669"/>
    <property type="project" value="UniProtKB-KW"/>
</dbReference>
<gene>
    <name evidence="10" type="ORF">SAMN05444409_0160</name>
</gene>
<dbReference type="GO" id="GO:0032451">
    <property type="term" value="F:demethylase activity"/>
    <property type="evidence" value="ECO:0007669"/>
    <property type="project" value="UniProtKB-ARBA"/>
</dbReference>
<dbReference type="GO" id="GO:0016787">
    <property type="term" value="F:hydrolase activity"/>
    <property type="evidence" value="ECO:0007669"/>
    <property type="project" value="UniProtKB-ARBA"/>
</dbReference>
<dbReference type="Pfam" id="PF13532">
    <property type="entry name" value="2OG-FeII_Oxy_2"/>
    <property type="match status" value="1"/>
</dbReference>
<evidence type="ECO:0000256" key="8">
    <source>
        <dbReference type="ARBA" id="ARBA00023204"/>
    </source>
</evidence>
<dbReference type="PANTHER" id="PTHR31212">
    <property type="entry name" value="ALPHA-KETOGLUTARATE-DEPENDENT DIOXYGENASE ALKB HOMOLOG 3"/>
    <property type="match status" value="1"/>
</dbReference>
<dbReference type="FunFam" id="2.60.120.590:FF:000004">
    <property type="entry name" value="DNA oxidative demethylase ALKBH2"/>
    <property type="match status" value="1"/>
</dbReference>
<keyword evidence="11" id="KW-1185">Reference proteome</keyword>